<dbReference type="PIRSF" id="PIRSF016578">
    <property type="entry name" value="HsaA"/>
    <property type="match status" value="1"/>
</dbReference>
<comment type="similarity">
    <text evidence="2 6">Belongs to the acyl-CoA dehydrogenase family.</text>
</comment>
<dbReference type="InterPro" id="IPR013786">
    <property type="entry name" value="AcylCoA_DH/ox_N"/>
</dbReference>
<feature type="domain" description="Acyl-CoA oxidase/dehydrogenase middle" evidence="8">
    <location>
        <begin position="122"/>
        <end position="216"/>
    </location>
</feature>
<evidence type="ECO:0000259" key="9">
    <source>
        <dbReference type="Pfam" id="PF02771"/>
    </source>
</evidence>
<comment type="cofactor">
    <cofactor evidence="1 6">
        <name>FAD</name>
        <dbReference type="ChEBI" id="CHEBI:57692"/>
    </cofactor>
</comment>
<keyword evidence="3 6" id="KW-0285">Flavoprotein</keyword>
<dbReference type="InterPro" id="IPR009075">
    <property type="entry name" value="AcylCo_DH/oxidase_C"/>
</dbReference>
<dbReference type="InterPro" id="IPR009100">
    <property type="entry name" value="AcylCoA_DH/oxidase_NM_dom_sf"/>
</dbReference>
<name>A0A1M5PUQ5_9ACTN</name>
<dbReference type="FunFam" id="1.10.540.10:FF:000002">
    <property type="entry name" value="Acyl-CoA dehydrogenase FadE19"/>
    <property type="match status" value="1"/>
</dbReference>
<evidence type="ECO:0000256" key="2">
    <source>
        <dbReference type="ARBA" id="ARBA00009347"/>
    </source>
</evidence>
<sequence>MIIDFTDEQVALRDTVRDFAKNRVAPRARRLDREQEFPRESWDDAAKLGILGMCAPEAYGGGGLGVTDMCIVGEELAAVCLSTTATLLHQADLVVARFVRHGTEEQKRRYLPGLCDGTLIGCLAITEPEAGSDAMSMRTRAERTDDGWEITGAKTFITTAPVADFALVYARTGEPGSRELGLFVVDLTAEGVSRGRSFHKMGWRGSPTGEFAMDRVRLPADAVIGSGTDGRAILMAGLNSERIVMAAESVGIARGALDVALDYARGREQFGRPISSFQLIQAKLADMFTGVAAGRTLTYATAKALDEGRGDGLTALASACKVFTSEVAAKATSEAVQILGGNGYTDEYPVERFMRDAKLMEIGGGTSEIQRHIVARELLHDRAVL</sequence>
<evidence type="ECO:0000313" key="11">
    <source>
        <dbReference type="Proteomes" id="UP000186132"/>
    </source>
</evidence>
<dbReference type="InterPro" id="IPR006089">
    <property type="entry name" value="Acyl-CoA_DH_CS"/>
</dbReference>
<dbReference type="InterPro" id="IPR046373">
    <property type="entry name" value="Acyl-CoA_Oxase/DH_mid-dom_sf"/>
</dbReference>
<dbReference type="InterPro" id="IPR006091">
    <property type="entry name" value="Acyl-CoA_Oxase/DH_mid-dom"/>
</dbReference>
<dbReference type="Pfam" id="PF02770">
    <property type="entry name" value="Acyl-CoA_dh_M"/>
    <property type="match status" value="1"/>
</dbReference>
<protein>
    <submittedName>
        <fullName evidence="10">Isovaleryl-CoA dehydrogenase</fullName>
    </submittedName>
</protein>
<accession>A0A1M5PUQ5</accession>
<dbReference type="GO" id="GO:0006552">
    <property type="term" value="P:L-leucine catabolic process"/>
    <property type="evidence" value="ECO:0007669"/>
    <property type="project" value="TreeGrafter"/>
</dbReference>
<dbReference type="Gene3D" id="1.20.140.10">
    <property type="entry name" value="Butyryl-CoA Dehydrogenase, subunit A, domain 3"/>
    <property type="match status" value="1"/>
</dbReference>
<evidence type="ECO:0000256" key="6">
    <source>
        <dbReference type="RuleBase" id="RU362125"/>
    </source>
</evidence>
<evidence type="ECO:0000256" key="5">
    <source>
        <dbReference type="ARBA" id="ARBA00023002"/>
    </source>
</evidence>
<dbReference type="Proteomes" id="UP000186132">
    <property type="component" value="Unassembled WGS sequence"/>
</dbReference>
<dbReference type="PANTHER" id="PTHR43884">
    <property type="entry name" value="ACYL-COA DEHYDROGENASE"/>
    <property type="match status" value="1"/>
</dbReference>
<gene>
    <name evidence="10" type="ORF">SAMN05443575_3207</name>
</gene>
<keyword evidence="4 6" id="KW-0274">FAD</keyword>
<dbReference type="STRING" id="1206085.SAMN05443575_3207"/>
<evidence type="ECO:0000259" key="8">
    <source>
        <dbReference type="Pfam" id="PF02770"/>
    </source>
</evidence>
<dbReference type="Pfam" id="PF02771">
    <property type="entry name" value="Acyl-CoA_dh_N"/>
    <property type="match status" value="1"/>
</dbReference>
<dbReference type="Gene3D" id="1.10.540.10">
    <property type="entry name" value="Acyl-CoA dehydrogenase/oxidase, N-terminal domain"/>
    <property type="match status" value="1"/>
</dbReference>
<reference evidence="10 11" key="1">
    <citation type="submission" date="2016-11" db="EMBL/GenBank/DDBJ databases">
        <authorList>
            <person name="Jaros S."/>
            <person name="Januszkiewicz K."/>
            <person name="Wedrychowicz H."/>
        </authorList>
    </citation>
    <scope>NUCLEOTIDE SEQUENCE [LARGE SCALE GENOMIC DNA]</scope>
    <source>
        <strain evidence="10 11">DSM 45627</strain>
    </source>
</reference>
<evidence type="ECO:0000256" key="1">
    <source>
        <dbReference type="ARBA" id="ARBA00001974"/>
    </source>
</evidence>
<organism evidence="10 11">
    <name type="scientific">Jatrophihabitans endophyticus</name>
    <dbReference type="NCBI Taxonomy" id="1206085"/>
    <lineage>
        <taxon>Bacteria</taxon>
        <taxon>Bacillati</taxon>
        <taxon>Actinomycetota</taxon>
        <taxon>Actinomycetes</taxon>
        <taxon>Jatrophihabitantales</taxon>
        <taxon>Jatrophihabitantaceae</taxon>
        <taxon>Jatrophihabitans</taxon>
    </lineage>
</organism>
<dbReference type="FunFam" id="1.20.140.10:FF:000001">
    <property type="entry name" value="Acyl-CoA dehydrogenase"/>
    <property type="match status" value="1"/>
</dbReference>
<dbReference type="GO" id="GO:0050660">
    <property type="term" value="F:flavin adenine dinucleotide binding"/>
    <property type="evidence" value="ECO:0007669"/>
    <property type="project" value="InterPro"/>
</dbReference>
<dbReference type="SUPFAM" id="SSF47203">
    <property type="entry name" value="Acyl-CoA dehydrogenase C-terminal domain-like"/>
    <property type="match status" value="1"/>
</dbReference>
<dbReference type="GO" id="GO:0003995">
    <property type="term" value="F:acyl-CoA dehydrogenase activity"/>
    <property type="evidence" value="ECO:0007669"/>
    <property type="project" value="InterPro"/>
</dbReference>
<dbReference type="FunFam" id="2.40.110.10:FF:000002">
    <property type="entry name" value="Acyl-CoA dehydrogenase fadE12"/>
    <property type="match status" value="1"/>
</dbReference>
<keyword evidence="11" id="KW-1185">Reference proteome</keyword>
<feature type="domain" description="Acyl-CoA dehydrogenase/oxidase C-terminal" evidence="7">
    <location>
        <begin position="229"/>
        <end position="379"/>
    </location>
</feature>
<dbReference type="Gene3D" id="2.40.110.10">
    <property type="entry name" value="Butyryl-CoA Dehydrogenase, subunit A, domain 2"/>
    <property type="match status" value="1"/>
</dbReference>
<dbReference type="PANTHER" id="PTHR43884:SF12">
    <property type="entry name" value="ISOVALERYL-COA DEHYDROGENASE, MITOCHONDRIAL-RELATED"/>
    <property type="match status" value="1"/>
</dbReference>
<dbReference type="EMBL" id="FQVU01000004">
    <property type="protein sequence ID" value="SHH05737.1"/>
    <property type="molecule type" value="Genomic_DNA"/>
</dbReference>
<dbReference type="Pfam" id="PF00441">
    <property type="entry name" value="Acyl-CoA_dh_1"/>
    <property type="match status" value="1"/>
</dbReference>
<dbReference type="AlphaFoldDB" id="A0A1M5PUQ5"/>
<evidence type="ECO:0000256" key="4">
    <source>
        <dbReference type="ARBA" id="ARBA00022827"/>
    </source>
</evidence>
<evidence type="ECO:0000313" key="10">
    <source>
        <dbReference type="EMBL" id="SHH05737.1"/>
    </source>
</evidence>
<dbReference type="RefSeq" id="WP_073391408.1">
    <property type="nucleotide sequence ID" value="NZ_FQVU01000004.1"/>
</dbReference>
<dbReference type="InterPro" id="IPR036250">
    <property type="entry name" value="AcylCo_DH-like_C"/>
</dbReference>
<dbReference type="InterPro" id="IPR037069">
    <property type="entry name" value="AcylCoA_DH/ox_N_sf"/>
</dbReference>
<dbReference type="OrthoDB" id="9770681at2"/>
<evidence type="ECO:0000256" key="3">
    <source>
        <dbReference type="ARBA" id="ARBA00022630"/>
    </source>
</evidence>
<keyword evidence="5 6" id="KW-0560">Oxidoreductase</keyword>
<evidence type="ECO:0000259" key="7">
    <source>
        <dbReference type="Pfam" id="PF00441"/>
    </source>
</evidence>
<feature type="domain" description="Acyl-CoA dehydrogenase/oxidase N-terminal" evidence="9">
    <location>
        <begin position="6"/>
        <end position="117"/>
    </location>
</feature>
<proteinExistence type="inferred from homology"/>
<dbReference type="PROSITE" id="PS00073">
    <property type="entry name" value="ACYL_COA_DH_2"/>
    <property type="match status" value="1"/>
</dbReference>
<dbReference type="SUPFAM" id="SSF56645">
    <property type="entry name" value="Acyl-CoA dehydrogenase NM domain-like"/>
    <property type="match status" value="1"/>
</dbReference>
<dbReference type="PROSITE" id="PS00072">
    <property type="entry name" value="ACYL_COA_DH_1"/>
    <property type="match status" value="1"/>
</dbReference>